<feature type="domain" description="VOC" evidence="1">
    <location>
        <begin position="5"/>
        <end position="124"/>
    </location>
</feature>
<dbReference type="RefSeq" id="WP_072763752.1">
    <property type="nucleotide sequence ID" value="NZ_FQYX01000006.1"/>
</dbReference>
<dbReference type="InterPro" id="IPR004360">
    <property type="entry name" value="Glyas_Fos-R_dOase_dom"/>
</dbReference>
<dbReference type="InterPro" id="IPR029068">
    <property type="entry name" value="Glyas_Bleomycin-R_OHBP_Dase"/>
</dbReference>
<gene>
    <name evidence="2" type="ORF">SAMN04487911_106138</name>
</gene>
<dbReference type="PANTHER" id="PTHR33993:SF2">
    <property type="entry name" value="VOC DOMAIN-CONTAINING PROTEIN"/>
    <property type="match status" value="1"/>
</dbReference>
<dbReference type="AlphaFoldDB" id="A0A1M6EFY7"/>
<reference evidence="2 3" key="1">
    <citation type="submission" date="2016-11" db="EMBL/GenBank/DDBJ databases">
        <authorList>
            <person name="Jaros S."/>
            <person name="Januszkiewicz K."/>
            <person name="Wedrychowicz H."/>
        </authorList>
    </citation>
    <scope>NUCLEOTIDE SEQUENCE [LARGE SCALE GENOMIC DNA]</scope>
    <source>
        <strain evidence="2 3">CGMCC 1.8863</strain>
    </source>
</reference>
<evidence type="ECO:0000313" key="2">
    <source>
        <dbReference type="EMBL" id="SHI84240.1"/>
    </source>
</evidence>
<dbReference type="EMBL" id="FQYX01000006">
    <property type="protein sequence ID" value="SHI84240.1"/>
    <property type="molecule type" value="Genomic_DNA"/>
</dbReference>
<evidence type="ECO:0000259" key="1">
    <source>
        <dbReference type="PROSITE" id="PS51819"/>
    </source>
</evidence>
<dbReference type="PROSITE" id="PS51819">
    <property type="entry name" value="VOC"/>
    <property type="match status" value="1"/>
</dbReference>
<name>A0A1M6EFY7_9FLAO</name>
<organism evidence="2 3">
    <name type="scientific">Arenibacter nanhaiticus</name>
    <dbReference type="NCBI Taxonomy" id="558155"/>
    <lineage>
        <taxon>Bacteria</taxon>
        <taxon>Pseudomonadati</taxon>
        <taxon>Bacteroidota</taxon>
        <taxon>Flavobacteriia</taxon>
        <taxon>Flavobacteriales</taxon>
        <taxon>Flavobacteriaceae</taxon>
        <taxon>Arenibacter</taxon>
    </lineage>
</organism>
<proteinExistence type="predicted"/>
<dbReference type="CDD" id="cd07247">
    <property type="entry name" value="SgaA_N_like"/>
    <property type="match status" value="1"/>
</dbReference>
<dbReference type="Gene3D" id="3.10.180.10">
    <property type="entry name" value="2,3-Dihydroxybiphenyl 1,2-Dioxygenase, domain 1"/>
    <property type="match status" value="1"/>
</dbReference>
<dbReference type="InterPro" id="IPR052164">
    <property type="entry name" value="Anthracycline_SecMetBiosynth"/>
</dbReference>
<dbReference type="InterPro" id="IPR037523">
    <property type="entry name" value="VOC_core"/>
</dbReference>
<dbReference type="OrthoDB" id="9804235at2"/>
<evidence type="ECO:0000313" key="3">
    <source>
        <dbReference type="Proteomes" id="UP000184231"/>
    </source>
</evidence>
<dbReference type="PANTHER" id="PTHR33993">
    <property type="entry name" value="GLYOXALASE-RELATED"/>
    <property type="match status" value="1"/>
</dbReference>
<dbReference type="STRING" id="558155.SAMN04487911_106138"/>
<keyword evidence="3" id="KW-1185">Reference proteome</keyword>
<accession>A0A1M6EFY7</accession>
<dbReference type="Proteomes" id="UP000184231">
    <property type="component" value="Unassembled WGS sequence"/>
</dbReference>
<protein>
    <recommendedName>
        <fullName evidence="1">VOC domain-containing protein</fullName>
    </recommendedName>
</protein>
<dbReference type="SUPFAM" id="SSF54593">
    <property type="entry name" value="Glyoxalase/Bleomycin resistance protein/Dihydroxybiphenyl dioxygenase"/>
    <property type="match status" value="1"/>
</dbReference>
<sequence>MESNMVGWFEIPVTNMERAKKFYDTVFNINIDIHQLEEFTMGWFPAAPEKTGAMGSLVQHSMYQPSETAGPLLYFSCKDLAHELSRVEKAGGSILQPKKEIGGGHGFMALFKDSEGNRIALHSQK</sequence>
<dbReference type="Pfam" id="PF00903">
    <property type="entry name" value="Glyoxalase"/>
    <property type="match status" value="1"/>
</dbReference>